<comment type="similarity">
    <text evidence="1">Belongs to the N(4)/N(6)-methyltransferase family.</text>
</comment>
<dbReference type="GO" id="GO:0032259">
    <property type="term" value="P:methylation"/>
    <property type="evidence" value="ECO:0007669"/>
    <property type="project" value="UniProtKB-KW"/>
</dbReference>
<dbReference type="EMBL" id="JAAGNZ010000001">
    <property type="protein sequence ID" value="NEU67076.1"/>
    <property type="molecule type" value="Genomic_DNA"/>
</dbReference>
<dbReference type="PANTHER" id="PTHR42998:SF1">
    <property type="entry name" value="TYPE I RESTRICTION ENZYME HINDI METHYLASE SUBUNIT"/>
    <property type="match status" value="1"/>
</dbReference>
<dbReference type="RefSeq" id="WP_164036634.1">
    <property type="nucleotide sequence ID" value="NZ_JAAGNZ010000001.1"/>
</dbReference>
<reference evidence="3 4" key="1">
    <citation type="submission" date="2020-02" db="EMBL/GenBank/DDBJ databases">
        <title>Draft genome sequence of two Spirosoma agri KCTC 52727 and Spirosoma terrae KCTC 52035.</title>
        <authorList>
            <person name="Rojas J."/>
            <person name="Ambika Manirajan B."/>
            <person name="Ratering S."/>
            <person name="Suarez C."/>
            <person name="Schnell S."/>
        </authorList>
    </citation>
    <scope>NUCLEOTIDE SEQUENCE [LARGE SCALE GENOMIC DNA]</scope>
    <source>
        <strain evidence="3 4">KCTC 52727</strain>
    </source>
</reference>
<sequence>MPKSTDVPHELRPLNKLFSEHQYKWDYSESFRDWVDFLTESFMPTRQGIYEELKKRHGDLDWFVRMTQEWVRVQSQMIVGDRDWYDALGTYYEVLASQGKRQIMGQFFTPPCVVDFMTAIQGADESLIGKGQLVNDPCSGSGRMLLAFHAKAPGNYQFGADLDPICAKMTAVNMCIHGCVGQAVCMDSLQPDQWRFGYHINRYLNRGGGPSIEPMTGKEECHSWNLWQNEKAEYAEKKKTQPALSPPTPRMAKAAKIGQMSLF</sequence>
<keyword evidence="3" id="KW-0808">Transferase</keyword>
<dbReference type="Pfam" id="PF02384">
    <property type="entry name" value="N6_Mtase"/>
    <property type="match status" value="1"/>
</dbReference>
<protein>
    <submittedName>
        <fullName evidence="3">N-6 DNA methylase</fullName>
    </submittedName>
</protein>
<keyword evidence="4" id="KW-1185">Reference proteome</keyword>
<keyword evidence="3" id="KW-0489">Methyltransferase</keyword>
<gene>
    <name evidence="3" type="ORF">GK091_09320</name>
</gene>
<organism evidence="3 4">
    <name type="scientific">Spirosoma agri</name>
    <dbReference type="NCBI Taxonomy" id="1987381"/>
    <lineage>
        <taxon>Bacteria</taxon>
        <taxon>Pseudomonadati</taxon>
        <taxon>Bacteroidota</taxon>
        <taxon>Cytophagia</taxon>
        <taxon>Cytophagales</taxon>
        <taxon>Cytophagaceae</taxon>
        <taxon>Spirosoma</taxon>
    </lineage>
</organism>
<dbReference type="Proteomes" id="UP000477386">
    <property type="component" value="Unassembled WGS sequence"/>
</dbReference>
<dbReference type="GO" id="GO:0008170">
    <property type="term" value="F:N-methyltransferase activity"/>
    <property type="evidence" value="ECO:0007669"/>
    <property type="project" value="InterPro"/>
</dbReference>
<dbReference type="GO" id="GO:0003677">
    <property type="term" value="F:DNA binding"/>
    <property type="evidence" value="ECO:0007669"/>
    <property type="project" value="InterPro"/>
</dbReference>
<dbReference type="PRINTS" id="PR00507">
    <property type="entry name" value="N12N6MTFRASE"/>
</dbReference>
<comment type="caution">
    <text evidence="3">The sequence shown here is derived from an EMBL/GenBank/DDBJ whole genome shotgun (WGS) entry which is preliminary data.</text>
</comment>
<evidence type="ECO:0000313" key="3">
    <source>
        <dbReference type="EMBL" id="NEU67076.1"/>
    </source>
</evidence>
<dbReference type="Gene3D" id="3.40.50.150">
    <property type="entry name" value="Vaccinia Virus protein VP39"/>
    <property type="match status" value="1"/>
</dbReference>
<evidence type="ECO:0000256" key="1">
    <source>
        <dbReference type="ARBA" id="ARBA00006594"/>
    </source>
</evidence>
<dbReference type="InterPro" id="IPR052916">
    <property type="entry name" value="Type-I_RE_MTase_Subunit"/>
</dbReference>
<evidence type="ECO:0000313" key="4">
    <source>
        <dbReference type="Proteomes" id="UP000477386"/>
    </source>
</evidence>
<accession>A0A6M0IFM7</accession>
<dbReference type="SUPFAM" id="SSF53335">
    <property type="entry name" value="S-adenosyl-L-methionine-dependent methyltransferases"/>
    <property type="match status" value="1"/>
</dbReference>
<evidence type="ECO:0000259" key="2">
    <source>
        <dbReference type="Pfam" id="PF02384"/>
    </source>
</evidence>
<dbReference type="PANTHER" id="PTHR42998">
    <property type="entry name" value="TYPE I RESTRICTION ENZYME HINDVIIP M PROTEIN-RELATED"/>
    <property type="match status" value="1"/>
</dbReference>
<proteinExistence type="inferred from homology"/>
<name>A0A6M0IFM7_9BACT</name>
<dbReference type="InterPro" id="IPR003356">
    <property type="entry name" value="DNA_methylase_A-5"/>
</dbReference>
<dbReference type="AlphaFoldDB" id="A0A6M0IFM7"/>
<dbReference type="InterPro" id="IPR029063">
    <property type="entry name" value="SAM-dependent_MTases_sf"/>
</dbReference>
<feature type="domain" description="DNA methylase adenine-specific" evidence="2">
    <location>
        <begin position="85"/>
        <end position="194"/>
    </location>
</feature>